<name>A0A840G6R9_RHOTE</name>
<accession>A0A840G6R9</accession>
<dbReference type="NCBIfam" id="TIGR03467">
    <property type="entry name" value="HpnE"/>
    <property type="match status" value="1"/>
</dbReference>
<dbReference type="InterPro" id="IPR017830">
    <property type="entry name" value="SQase_HpnE"/>
</dbReference>
<comment type="caution">
    <text evidence="2">The sequence shown here is derived from an EMBL/GenBank/DDBJ whole genome shotgun (WGS) entry which is preliminary data.</text>
</comment>
<dbReference type="InterPro" id="IPR002937">
    <property type="entry name" value="Amino_oxidase"/>
</dbReference>
<dbReference type="RefSeq" id="WP_228273713.1">
    <property type="nucleotide sequence ID" value="NZ_JACIGE010000006.1"/>
</dbReference>
<proteinExistence type="predicted"/>
<organism evidence="2 3">
    <name type="scientific">Rhodocyclus tenuis</name>
    <name type="common">Rhodospirillum tenue</name>
    <dbReference type="NCBI Taxonomy" id="1066"/>
    <lineage>
        <taxon>Bacteria</taxon>
        <taxon>Pseudomonadati</taxon>
        <taxon>Pseudomonadota</taxon>
        <taxon>Betaproteobacteria</taxon>
        <taxon>Rhodocyclales</taxon>
        <taxon>Rhodocyclaceae</taxon>
        <taxon>Rhodocyclus</taxon>
    </lineage>
</organism>
<evidence type="ECO:0000259" key="1">
    <source>
        <dbReference type="Pfam" id="PF01593"/>
    </source>
</evidence>
<dbReference type="InterPro" id="IPR036188">
    <property type="entry name" value="FAD/NAD-bd_sf"/>
</dbReference>
<dbReference type="PANTHER" id="PTHR42923">
    <property type="entry name" value="PROTOPORPHYRINOGEN OXIDASE"/>
    <property type="match status" value="1"/>
</dbReference>
<dbReference type="Proteomes" id="UP000587070">
    <property type="component" value="Unassembled WGS sequence"/>
</dbReference>
<dbReference type="AlphaFoldDB" id="A0A840G6R9"/>
<keyword evidence="3" id="KW-1185">Reference proteome</keyword>
<gene>
    <name evidence="2" type="ORF">GGD90_001939</name>
</gene>
<dbReference type="InterPro" id="IPR050464">
    <property type="entry name" value="Zeta_carotene_desat/Oxidored"/>
</dbReference>
<evidence type="ECO:0000313" key="2">
    <source>
        <dbReference type="EMBL" id="MBB4247565.1"/>
    </source>
</evidence>
<sequence>MGHRLNPGPNHSQTPGAQAAGRVAIVGGGWAGLAAGVELAAAGVPVVVFEAARSLGGRARSVDRADGSRLDNGQHILLGAYSETLRLMQRVGADPERLLHRQALDLRYPGSASAAPFRLHLPRLPAPLHLAVGLLAAEGLTFADRLAAVRFMRSLQTRAWTLPADESVAALLEREGQGKRGSRLRRRLWEPLCLSALNTPACEASAQVFVNVLRDSLGGTRAATDLLLPAADLGRIFPEPAAAFIAAHRGEVRVSTRVSSIEVDDSSGAFIVRSTAAGAADAGGAHAAAGDDGGGERFAQIIVATAAPAAARLLAPWPAIAAPFAALTQAPIGTLYLGYPPEVRLPFPLLGLDGEGGGAAALAGQPADQTPLGQWVFDRGQLCATPGVLSFVLSGSGAWEAFDAAALGQRLQRELETALGERLPPPLWRQLISERRATFDCLPGLARPACRTAQHGLWLAGDFVCAGYPATLEGAVRSGVAAARAILTD</sequence>
<dbReference type="Gene3D" id="3.50.50.60">
    <property type="entry name" value="FAD/NAD(P)-binding domain"/>
    <property type="match status" value="1"/>
</dbReference>
<evidence type="ECO:0000313" key="3">
    <source>
        <dbReference type="Proteomes" id="UP000587070"/>
    </source>
</evidence>
<dbReference type="EMBL" id="JACIGE010000006">
    <property type="protein sequence ID" value="MBB4247565.1"/>
    <property type="molecule type" value="Genomic_DNA"/>
</dbReference>
<dbReference type="Pfam" id="PF01593">
    <property type="entry name" value="Amino_oxidase"/>
    <property type="match status" value="1"/>
</dbReference>
<protein>
    <submittedName>
        <fullName evidence="2">Squalene-associated FAD-dependent desaturase</fullName>
    </submittedName>
</protein>
<dbReference type="SUPFAM" id="SSF51905">
    <property type="entry name" value="FAD/NAD(P)-binding domain"/>
    <property type="match status" value="1"/>
</dbReference>
<dbReference type="PANTHER" id="PTHR42923:SF47">
    <property type="entry name" value="BLR3003 PROTEIN"/>
    <property type="match status" value="1"/>
</dbReference>
<dbReference type="GO" id="GO:0016491">
    <property type="term" value="F:oxidoreductase activity"/>
    <property type="evidence" value="ECO:0007669"/>
    <property type="project" value="InterPro"/>
</dbReference>
<reference evidence="2 3" key="1">
    <citation type="submission" date="2020-08" db="EMBL/GenBank/DDBJ databases">
        <title>Genome sequencing of Purple Non-Sulfur Bacteria from various extreme environments.</title>
        <authorList>
            <person name="Mayer M."/>
        </authorList>
    </citation>
    <scope>NUCLEOTIDE SEQUENCE [LARGE SCALE GENOMIC DNA]</scope>
    <source>
        <strain evidence="2 3">2761</strain>
    </source>
</reference>
<feature type="domain" description="Amine oxidase" evidence="1">
    <location>
        <begin position="31"/>
        <end position="487"/>
    </location>
</feature>